<dbReference type="Proteomes" id="UP000765802">
    <property type="component" value="Unassembled WGS sequence"/>
</dbReference>
<dbReference type="EMBL" id="MBUA01000001">
    <property type="protein sequence ID" value="MBC6489781.1"/>
    <property type="molecule type" value="Genomic_DNA"/>
</dbReference>
<protein>
    <recommendedName>
        <fullName evidence="4">Beta-lactamase-inhibitor-like PepSY-like domain-containing protein</fullName>
    </recommendedName>
</protein>
<dbReference type="RefSeq" id="WP_187255132.1">
    <property type="nucleotide sequence ID" value="NZ_JBHULF010000006.1"/>
</dbReference>
<evidence type="ECO:0000256" key="1">
    <source>
        <dbReference type="SAM" id="Phobius"/>
    </source>
</evidence>
<keyword evidence="1" id="KW-0472">Membrane</keyword>
<keyword evidence="1" id="KW-0812">Transmembrane</keyword>
<proteinExistence type="predicted"/>
<accession>A0ABR7M435</accession>
<dbReference type="Gene3D" id="3.10.450.360">
    <property type="match status" value="1"/>
</dbReference>
<gene>
    <name evidence="2" type="ORF">BC349_02295</name>
</gene>
<feature type="transmembrane region" description="Helical" evidence="1">
    <location>
        <begin position="12"/>
        <end position="31"/>
    </location>
</feature>
<evidence type="ECO:0008006" key="4">
    <source>
        <dbReference type="Google" id="ProtNLM"/>
    </source>
</evidence>
<reference evidence="2 3" key="1">
    <citation type="submission" date="2016-07" db="EMBL/GenBank/DDBJ databases">
        <title>Genome analysis of Flavihumibacter stibioxidans YS-17.</title>
        <authorList>
            <person name="Shi K."/>
            <person name="Han Y."/>
            <person name="Wang G."/>
        </authorList>
    </citation>
    <scope>NUCLEOTIDE SEQUENCE [LARGE SCALE GENOMIC DNA]</scope>
    <source>
        <strain evidence="2 3">YS-17</strain>
    </source>
</reference>
<sequence length="182" mass="20497">MKKNLASFTKGYLIPGMISLSIFCLPVHVFANGSTIKGSSSPVIAKDGSYVPANAFAVAMLDPKFLKKFEKAFPSASGLKWYEDGRVTRLFFKDAGKTVRAVVRKNGDLESMISYYNAALLPDNIGDGIRKEYKGYRLTQVTEVEYADRKAYLVQLEGIDDWLKVKWLDGDITLEERYEYSH</sequence>
<organism evidence="2 3">
    <name type="scientific">Flavihumibacter stibioxidans</name>
    <dbReference type="NCBI Taxonomy" id="1834163"/>
    <lineage>
        <taxon>Bacteria</taxon>
        <taxon>Pseudomonadati</taxon>
        <taxon>Bacteroidota</taxon>
        <taxon>Chitinophagia</taxon>
        <taxon>Chitinophagales</taxon>
        <taxon>Chitinophagaceae</taxon>
        <taxon>Flavihumibacter</taxon>
    </lineage>
</organism>
<dbReference type="SUPFAM" id="SSF160574">
    <property type="entry name" value="BT0923-like"/>
    <property type="match status" value="1"/>
</dbReference>
<name>A0ABR7M435_9BACT</name>
<keyword evidence="3" id="KW-1185">Reference proteome</keyword>
<comment type="caution">
    <text evidence="2">The sequence shown here is derived from an EMBL/GenBank/DDBJ whole genome shotgun (WGS) entry which is preliminary data.</text>
</comment>
<keyword evidence="1" id="KW-1133">Transmembrane helix</keyword>
<evidence type="ECO:0000313" key="3">
    <source>
        <dbReference type="Proteomes" id="UP000765802"/>
    </source>
</evidence>
<evidence type="ECO:0000313" key="2">
    <source>
        <dbReference type="EMBL" id="MBC6489781.1"/>
    </source>
</evidence>